<evidence type="ECO:0000256" key="12">
    <source>
        <dbReference type="ARBA" id="ARBA00022777"/>
    </source>
</evidence>
<dbReference type="PANTHER" id="PTHR41523:SF8">
    <property type="entry name" value="ETHYLENE RESPONSE SENSOR PROTEIN"/>
    <property type="match status" value="1"/>
</dbReference>
<organism evidence="19 20">
    <name type="scientific">Methylobacterium longum</name>
    <dbReference type="NCBI Taxonomy" id="767694"/>
    <lineage>
        <taxon>Bacteria</taxon>
        <taxon>Pseudomonadati</taxon>
        <taxon>Pseudomonadota</taxon>
        <taxon>Alphaproteobacteria</taxon>
        <taxon>Hyphomicrobiales</taxon>
        <taxon>Methylobacteriaceae</taxon>
        <taxon>Methylobacterium</taxon>
    </lineage>
</organism>
<evidence type="ECO:0000256" key="2">
    <source>
        <dbReference type="ARBA" id="ARBA00012438"/>
    </source>
</evidence>
<evidence type="ECO:0000256" key="1">
    <source>
        <dbReference type="ARBA" id="ARBA00000085"/>
    </source>
</evidence>
<dbReference type="InterPro" id="IPR001610">
    <property type="entry name" value="PAC"/>
</dbReference>
<dbReference type="NCBIfam" id="TIGR00229">
    <property type="entry name" value="sensory_box"/>
    <property type="match status" value="1"/>
</dbReference>
<dbReference type="PANTHER" id="PTHR41523">
    <property type="entry name" value="TWO-COMPONENT SYSTEM SENSOR PROTEIN"/>
    <property type="match status" value="1"/>
</dbReference>
<accession>A0ABT8ATY7</accession>
<dbReference type="EC" id="2.7.13.3" evidence="2"/>
<dbReference type="Gene3D" id="3.30.450.20">
    <property type="entry name" value="PAS domain"/>
    <property type="match status" value="3"/>
</dbReference>
<feature type="domain" description="PAC" evidence="18">
    <location>
        <begin position="361"/>
        <end position="414"/>
    </location>
</feature>
<reference evidence="20" key="1">
    <citation type="journal article" date="2019" name="Int. J. Syst. Evol. Microbiol.">
        <title>The Global Catalogue of Microorganisms (GCM) 10K type strain sequencing project: providing services to taxonomists for standard genome sequencing and annotation.</title>
        <authorList>
            <consortium name="The Broad Institute Genomics Platform"/>
            <consortium name="The Broad Institute Genome Sequencing Center for Infectious Disease"/>
            <person name="Wu L."/>
            <person name="Ma J."/>
        </authorList>
    </citation>
    <scope>NUCLEOTIDE SEQUENCE [LARGE SCALE GENOMIC DNA]</scope>
    <source>
        <strain evidence="20">CECT 7806</strain>
    </source>
</reference>
<evidence type="ECO:0000256" key="15">
    <source>
        <dbReference type="ARBA" id="ARBA00023026"/>
    </source>
</evidence>
<keyword evidence="11" id="KW-0547">Nucleotide-binding</keyword>
<dbReference type="SMART" id="SM00086">
    <property type="entry name" value="PAC"/>
    <property type="match status" value="1"/>
</dbReference>
<dbReference type="Gene3D" id="3.30.565.10">
    <property type="entry name" value="Histidine kinase-like ATPase, C-terminal domain"/>
    <property type="match status" value="1"/>
</dbReference>
<evidence type="ECO:0000256" key="11">
    <source>
        <dbReference type="ARBA" id="ARBA00022741"/>
    </source>
</evidence>
<comment type="caution">
    <text evidence="19">The sequence shown here is derived from an EMBL/GenBank/DDBJ whole genome shotgun (WGS) entry which is preliminary data.</text>
</comment>
<dbReference type="InterPro" id="IPR013656">
    <property type="entry name" value="PAS_4"/>
</dbReference>
<dbReference type="InterPro" id="IPR000700">
    <property type="entry name" value="PAS-assoc_C"/>
</dbReference>
<evidence type="ECO:0000256" key="9">
    <source>
        <dbReference type="ARBA" id="ARBA00022679"/>
    </source>
</evidence>
<evidence type="ECO:0000256" key="8">
    <source>
        <dbReference type="ARBA" id="ARBA00022643"/>
    </source>
</evidence>
<keyword evidence="6" id="KW-0716">Sensory transduction</keyword>
<keyword evidence="7" id="KW-0285">Flavoprotein</keyword>
<comment type="catalytic activity">
    <reaction evidence="1">
        <text>ATP + protein L-histidine = ADP + protein N-phospho-L-histidine.</text>
        <dbReference type="EC" id="2.7.13.3"/>
    </reaction>
</comment>
<keyword evidence="8" id="KW-0288">FMN</keyword>
<evidence type="ECO:0000256" key="5">
    <source>
        <dbReference type="ARBA" id="ARBA00022553"/>
    </source>
</evidence>
<dbReference type="InterPro" id="IPR011102">
    <property type="entry name" value="Sig_transdc_His_kinase_HWE"/>
</dbReference>
<feature type="domain" description="PAS" evidence="17">
    <location>
        <begin position="288"/>
        <end position="358"/>
    </location>
</feature>
<dbReference type="SMART" id="SM00911">
    <property type="entry name" value="HWE_HK"/>
    <property type="match status" value="1"/>
</dbReference>
<name>A0ABT8ATY7_9HYPH</name>
<dbReference type="InterPro" id="IPR000014">
    <property type="entry name" value="PAS"/>
</dbReference>
<dbReference type="Pfam" id="PF13188">
    <property type="entry name" value="PAS_8"/>
    <property type="match status" value="1"/>
</dbReference>
<keyword evidence="13" id="KW-0067">ATP-binding</keyword>
<dbReference type="RefSeq" id="WP_238290329.1">
    <property type="nucleotide sequence ID" value="NZ_BPQS01000022.1"/>
</dbReference>
<dbReference type="Proteomes" id="UP001244297">
    <property type="component" value="Unassembled WGS sequence"/>
</dbReference>
<evidence type="ECO:0000256" key="10">
    <source>
        <dbReference type="ARBA" id="ARBA00022737"/>
    </source>
</evidence>
<dbReference type="InterPro" id="IPR036890">
    <property type="entry name" value="HATPase_C_sf"/>
</dbReference>
<sequence length="603" mass="66399">MSAWPQGGGEMAERIRHHDWQRTPLGPIARWSQRLTLMVEQVLANPLVASLVCGPERILLYNDAAAKLYGDRHPQALGRPLAATFPEGWATVAPFYERAFAGESVPVAGQPLDTRGEGEATEVFDALLIPVREAGGQVAYVHMSGSDFRARAVSETLLRASEARYRHLFNAIDEGFCTIEVLFDDAARPVDYRILSVNTAFEQQTGLKDVVGRTARALAPDLEPHWFETYGRIARTGRAERFEDRADALGRWYDVYAFPVGTTAQGQVAVLFKDVLPRKRAEELLRASEERFRGLVEGFGQFSWEASADGTTEVDSPGWRAFTGQHRDAWLGRGWVAAIHPDDRDATERMWKAAVSTGSVVDHEYRLWHAPSASWRWSNVRAVPITNPDGSIRKWSGVNIDVTDRHRLLARQEVLVNELQHRARNLLGVVAAVANRTLGRGGPIEAFEERLQALSRAQGLLSQFGSDTVEVGALVRAELAAHADAGSGRVDVAGPEIHLTARQVQNFALALHELATNAVKYGALRAGCGHLAVTWTVVPGCRERRRLALSWVESGVAIDPGAITRRGYGTELIQEALAYALQAEVDYALDADGVRCRIELPVS</sequence>
<dbReference type="CDD" id="cd00130">
    <property type="entry name" value="PAS"/>
    <property type="match status" value="1"/>
</dbReference>
<dbReference type="InterPro" id="IPR035965">
    <property type="entry name" value="PAS-like_dom_sf"/>
</dbReference>
<dbReference type="Pfam" id="PF07536">
    <property type="entry name" value="HWE_HK"/>
    <property type="match status" value="1"/>
</dbReference>
<proteinExistence type="predicted"/>
<dbReference type="Pfam" id="PF08448">
    <property type="entry name" value="PAS_4"/>
    <property type="match status" value="1"/>
</dbReference>
<dbReference type="SMART" id="SM00091">
    <property type="entry name" value="PAS"/>
    <property type="match status" value="3"/>
</dbReference>
<dbReference type="PROSITE" id="PS50113">
    <property type="entry name" value="PAC"/>
    <property type="match status" value="1"/>
</dbReference>
<dbReference type="PROSITE" id="PS50112">
    <property type="entry name" value="PAS"/>
    <property type="match status" value="1"/>
</dbReference>
<evidence type="ECO:0000256" key="3">
    <source>
        <dbReference type="ARBA" id="ARBA00021740"/>
    </source>
</evidence>
<keyword evidence="16" id="KW-0675">Receptor</keyword>
<evidence type="ECO:0000256" key="6">
    <source>
        <dbReference type="ARBA" id="ARBA00022606"/>
    </source>
</evidence>
<evidence type="ECO:0000256" key="13">
    <source>
        <dbReference type="ARBA" id="ARBA00022840"/>
    </source>
</evidence>
<keyword evidence="4" id="KW-0600">Photoreceptor protein</keyword>
<keyword evidence="5" id="KW-0597">Phosphoprotein</keyword>
<evidence type="ECO:0000313" key="20">
    <source>
        <dbReference type="Proteomes" id="UP001244297"/>
    </source>
</evidence>
<keyword evidence="9" id="KW-0808">Transferase</keyword>
<protein>
    <recommendedName>
        <fullName evidence="3">Blue-light-activated histidine kinase</fullName>
        <ecNumber evidence="2">2.7.13.3</ecNumber>
    </recommendedName>
</protein>
<evidence type="ECO:0000256" key="7">
    <source>
        <dbReference type="ARBA" id="ARBA00022630"/>
    </source>
</evidence>
<keyword evidence="14" id="KW-0157">Chromophore</keyword>
<evidence type="ECO:0000313" key="19">
    <source>
        <dbReference type="EMBL" id="MDN3573259.1"/>
    </source>
</evidence>
<dbReference type="EMBL" id="JAUFPT010000069">
    <property type="protein sequence ID" value="MDN3573259.1"/>
    <property type="molecule type" value="Genomic_DNA"/>
</dbReference>
<evidence type="ECO:0000256" key="4">
    <source>
        <dbReference type="ARBA" id="ARBA00022543"/>
    </source>
</evidence>
<dbReference type="SUPFAM" id="SSF55785">
    <property type="entry name" value="PYP-like sensor domain (PAS domain)"/>
    <property type="match status" value="3"/>
</dbReference>
<keyword evidence="12" id="KW-0418">Kinase</keyword>
<evidence type="ECO:0000259" key="17">
    <source>
        <dbReference type="PROSITE" id="PS50112"/>
    </source>
</evidence>
<evidence type="ECO:0000256" key="14">
    <source>
        <dbReference type="ARBA" id="ARBA00022991"/>
    </source>
</evidence>
<dbReference type="InterPro" id="IPR013655">
    <property type="entry name" value="PAS_fold_3"/>
</dbReference>
<evidence type="ECO:0000259" key="18">
    <source>
        <dbReference type="PROSITE" id="PS50113"/>
    </source>
</evidence>
<keyword evidence="10" id="KW-0677">Repeat</keyword>
<evidence type="ECO:0000256" key="16">
    <source>
        <dbReference type="ARBA" id="ARBA00023170"/>
    </source>
</evidence>
<dbReference type="Pfam" id="PF08447">
    <property type="entry name" value="PAS_3"/>
    <property type="match status" value="1"/>
</dbReference>
<keyword evidence="15" id="KW-0843">Virulence</keyword>
<gene>
    <name evidence="19" type="ORF">QWZ18_21880</name>
</gene>
<keyword evidence="20" id="KW-1185">Reference proteome</keyword>